<dbReference type="Proteomes" id="UP001168877">
    <property type="component" value="Unassembled WGS sequence"/>
</dbReference>
<keyword evidence="4" id="KW-1185">Reference proteome</keyword>
<evidence type="ECO:0000313" key="3">
    <source>
        <dbReference type="EMBL" id="KAK0608534.1"/>
    </source>
</evidence>
<evidence type="ECO:0000256" key="2">
    <source>
        <dbReference type="SAM" id="SignalP"/>
    </source>
</evidence>
<dbReference type="EMBL" id="JAUESC010000001">
    <property type="protein sequence ID" value="KAK0608534.1"/>
    <property type="molecule type" value="Genomic_DNA"/>
</dbReference>
<evidence type="ECO:0000313" key="4">
    <source>
        <dbReference type="Proteomes" id="UP001168877"/>
    </source>
</evidence>
<accession>A0AA39TYY5</accession>
<organism evidence="3 4">
    <name type="scientific">Acer saccharum</name>
    <name type="common">Sugar maple</name>
    <dbReference type="NCBI Taxonomy" id="4024"/>
    <lineage>
        <taxon>Eukaryota</taxon>
        <taxon>Viridiplantae</taxon>
        <taxon>Streptophyta</taxon>
        <taxon>Embryophyta</taxon>
        <taxon>Tracheophyta</taxon>
        <taxon>Spermatophyta</taxon>
        <taxon>Magnoliopsida</taxon>
        <taxon>eudicotyledons</taxon>
        <taxon>Gunneridae</taxon>
        <taxon>Pentapetalae</taxon>
        <taxon>rosids</taxon>
        <taxon>malvids</taxon>
        <taxon>Sapindales</taxon>
        <taxon>Sapindaceae</taxon>
        <taxon>Hippocastanoideae</taxon>
        <taxon>Acereae</taxon>
        <taxon>Acer</taxon>
    </lineage>
</organism>
<name>A0AA39TYY5_ACESA</name>
<feature type="chain" id="PRO_5041424282" evidence="2">
    <location>
        <begin position="21"/>
        <end position="246"/>
    </location>
</feature>
<reference evidence="3" key="1">
    <citation type="journal article" date="2022" name="Plant J.">
        <title>Strategies of tolerance reflected in two North American maple genomes.</title>
        <authorList>
            <person name="McEvoy S.L."/>
            <person name="Sezen U.U."/>
            <person name="Trouern-Trend A."/>
            <person name="McMahon S.M."/>
            <person name="Schaberg P.G."/>
            <person name="Yang J."/>
            <person name="Wegrzyn J.L."/>
            <person name="Swenson N.G."/>
        </authorList>
    </citation>
    <scope>NUCLEOTIDE SEQUENCE</scope>
    <source>
        <strain evidence="3">NS2018</strain>
    </source>
</reference>
<dbReference type="AlphaFoldDB" id="A0AA39TYY5"/>
<keyword evidence="2" id="KW-0732">Signal</keyword>
<sequence>MSFSLYWLLPFLLHTERINGSDSEDEAIDQIDLAKKRTSTPVVRATLLSPPSLQGFGESKSAHRNASGMQNGSTNGKCRALLRSDSISASSVLGQVCSDKILLGQHSTRLEVYSAKCARPSVLRQDSTRPTFHSARSLLGQVCSDKILLGQHSTRLEVYSAKCARPSVLRQDSTRPTFHSARSLLGQVCSAKCARTRVYSAKIPLGQDSTRPTFHSARSLLGQVCSAKCARTRFYSAKSARPKIST</sequence>
<protein>
    <submittedName>
        <fullName evidence="3">Uncharacterized protein</fullName>
    </submittedName>
</protein>
<proteinExistence type="predicted"/>
<evidence type="ECO:0000256" key="1">
    <source>
        <dbReference type="SAM" id="MobiDB-lite"/>
    </source>
</evidence>
<feature type="signal peptide" evidence="2">
    <location>
        <begin position="1"/>
        <end position="20"/>
    </location>
</feature>
<comment type="caution">
    <text evidence="3">The sequence shown here is derived from an EMBL/GenBank/DDBJ whole genome shotgun (WGS) entry which is preliminary data.</text>
</comment>
<feature type="region of interest" description="Disordered" evidence="1">
    <location>
        <begin position="54"/>
        <end position="74"/>
    </location>
</feature>
<gene>
    <name evidence="3" type="ORF">LWI29_032063</name>
</gene>
<reference evidence="3" key="2">
    <citation type="submission" date="2023-06" db="EMBL/GenBank/DDBJ databases">
        <authorList>
            <person name="Swenson N.G."/>
            <person name="Wegrzyn J.L."/>
            <person name="Mcevoy S.L."/>
        </authorList>
    </citation>
    <scope>NUCLEOTIDE SEQUENCE</scope>
    <source>
        <strain evidence="3">NS2018</strain>
        <tissue evidence="3">Leaf</tissue>
    </source>
</reference>